<dbReference type="EMBL" id="ARXR01000015">
    <property type="protein sequence ID" value="MBF5053372.1"/>
    <property type="molecule type" value="Genomic_DNA"/>
</dbReference>
<proteinExistence type="inferred from homology"/>
<organism evidence="3 4">
    <name type="scientific">Alloalcanivorax venustensis ISO4</name>
    <dbReference type="NCBI Taxonomy" id="1177184"/>
    <lineage>
        <taxon>Bacteria</taxon>
        <taxon>Pseudomonadati</taxon>
        <taxon>Pseudomonadota</taxon>
        <taxon>Gammaproteobacteria</taxon>
        <taxon>Oceanospirillales</taxon>
        <taxon>Alcanivoracaceae</taxon>
        <taxon>Alloalcanivorax</taxon>
    </lineage>
</organism>
<evidence type="ECO:0000313" key="4">
    <source>
        <dbReference type="Proteomes" id="UP000644441"/>
    </source>
</evidence>
<dbReference type="SUPFAM" id="SSF101327">
    <property type="entry name" value="YgfB-like"/>
    <property type="match status" value="1"/>
</dbReference>
<dbReference type="Proteomes" id="UP000644441">
    <property type="component" value="Unassembled WGS sequence"/>
</dbReference>
<evidence type="ECO:0000256" key="2">
    <source>
        <dbReference type="SAM" id="MobiDB-lite"/>
    </source>
</evidence>
<dbReference type="InterPro" id="IPR011978">
    <property type="entry name" value="YgfB-like"/>
</dbReference>
<sequence length="200" mass="21105">MPELPDFDELARAAAQAGIPNSPSELHGVVCGLLATGHGQDDNALLGTLAAHAEQPEGLPPELSRALIDWRDQTLEGFSGTGLELPLLLPADEDDLDLRVAALGQWSEGFLVGFGTGAAGVADTELSPGVQEALSDLSAVSQVTTPEETGEEEERMFEQVAEHCRMSALMIYTDLVMKQQAAKKPGPGDAAEPETPPTRH</sequence>
<comment type="caution">
    <text evidence="3">The sequence shown here is derived from an EMBL/GenBank/DDBJ whole genome shotgun (WGS) entry which is preliminary data.</text>
</comment>
<comment type="similarity">
    <text evidence="1">Belongs to the UPF0149 family.</text>
</comment>
<evidence type="ECO:0000256" key="1">
    <source>
        <dbReference type="ARBA" id="ARBA00038308"/>
    </source>
</evidence>
<reference evidence="3 4" key="1">
    <citation type="submission" date="2012-09" db="EMBL/GenBank/DDBJ databases">
        <title>Genome Sequence of alkane-degrading Bacterium Alcanivorax venustensis ISO4.</title>
        <authorList>
            <person name="Lai Q."/>
            <person name="Shao Z."/>
        </authorList>
    </citation>
    <scope>NUCLEOTIDE SEQUENCE [LARGE SCALE GENOMIC DNA]</scope>
    <source>
        <strain evidence="3 4">ISO4</strain>
    </source>
</reference>
<dbReference type="RefSeq" id="WP_194856106.1">
    <property type="nucleotide sequence ID" value="NZ_ARXR01000015.1"/>
</dbReference>
<evidence type="ECO:0008006" key="5">
    <source>
        <dbReference type="Google" id="ProtNLM"/>
    </source>
</evidence>
<dbReference type="Gene3D" id="1.20.120.740">
    <property type="entry name" value="YgfB uncharacterised protein family UPF0149, PF03695"/>
    <property type="match status" value="1"/>
</dbReference>
<dbReference type="PANTHER" id="PTHR37528:SF1">
    <property type="entry name" value="UPF0149 PROTEIN YGFB"/>
    <property type="match status" value="1"/>
</dbReference>
<dbReference type="InterPro" id="IPR036255">
    <property type="entry name" value="YgfB-like_sf"/>
</dbReference>
<feature type="region of interest" description="Disordered" evidence="2">
    <location>
        <begin position="180"/>
        <end position="200"/>
    </location>
</feature>
<name>A0ABS0AGV1_9GAMM</name>
<dbReference type="Pfam" id="PF03695">
    <property type="entry name" value="UPF0149"/>
    <property type="match status" value="1"/>
</dbReference>
<keyword evidence="4" id="KW-1185">Reference proteome</keyword>
<gene>
    <name evidence="3" type="ORF">ISO4_01974</name>
</gene>
<evidence type="ECO:0000313" key="3">
    <source>
        <dbReference type="EMBL" id="MBF5053372.1"/>
    </source>
</evidence>
<accession>A0ABS0AGV1</accession>
<dbReference type="PANTHER" id="PTHR37528">
    <property type="entry name" value="UPF0149 PROTEIN YGFB"/>
    <property type="match status" value="1"/>
</dbReference>
<protein>
    <recommendedName>
        <fullName evidence="5">YecA family protein</fullName>
    </recommendedName>
</protein>